<dbReference type="RefSeq" id="XP_041231811.1">
    <property type="nucleotide sequence ID" value="XM_041376546.1"/>
</dbReference>
<evidence type="ECO:0000256" key="1">
    <source>
        <dbReference type="SAM" id="MobiDB-lite"/>
    </source>
</evidence>
<dbReference type="GeneID" id="64670844"/>
<sequence length="132" mass="14678">MHLYSLAWRFNFAAFANLICSSVIPSSNKRLHPDDTFVNIEDNKSVDKDHDSVREDARTNPKPRRKKQKAPEKSPELVDGDGVFIDIDVSIADPGSSREGKTADINTFFGATFEQTGANGKVKKHRKCSVCP</sequence>
<keyword evidence="4" id="KW-1185">Reference proteome</keyword>
<reference evidence="3" key="1">
    <citation type="journal article" date="2020" name="New Phytol.">
        <title>Comparative genomics reveals dynamic genome evolution in host specialist ectomycorrhizal fungi.</title>
        <authorList>
            <person name="Lofgren L.A."/>
            <person name="Nguyen N.H."/>
            <person name="Vilgalys R."/>
            <person name="Ruytinx J."/>
            <person name="Liao H.L."/>
            <person name="Branco S."/>
            <person name="Kuo A."/>
            <person name="LaButti K."/>
            <person name="Lipzen A."/>
            <person name="Andreopoulos W."/>
            <person name="Pangilinan J."/>
            <person name="Riley R."/>
            <person name="Hundley H."/>
            <person name="Na H."/>
            <person name="Barry K."/>
            <person name="Grigoriev I.V."/>
            <person name="Stajich J.E."/>
            <person name="Kennedy P.G."/>
        </authorList>
    </citation>
    <scope>NUCLEOTIDE SEQUENCE</scope>
    <source>
        <strain evidence="3">FC203</strain>
    </source>
</reference>
<gene>
    <name evidence="3" type="ORF">F5891DRAFT_975664</name>
</gene>
<protein>
    <submittedName>
        <fullName evidence="3">Uncharacterized protein</fullName>
    </submittedName>
</protein>
<dbReference type="AlphaFoldDB" id="A0AAD4HRU0"/>
<feature type="region of interest" description="Disordered" evidence="1">
    <location>
        <begin position="28"/>
        <end position="79"/>
    </location>
</feature>
<feature type="signal peptide" evidence="2">
    <location>
        <begin position="1"/>
        <end position="21"/>
    </location>
</feature>
<accession>A0AAD4HRU0</accession>
<dbReference type="Proteomes" id="UP001195769">
    <property type="component" value="Unassembled WGS sequence"/>
</dbReference>
<evidence type="ECO:0000313" key="3">
    <source>
        <dbReference type="EMBL" id="KAG1906236.1"/>
    </source>
</evidence>
<dbReference type="EMBL" id="JABBWK010000005">
    <property type="protein sequence ID" value="KAG1906236.1"/>
    <property type="molecule type" value="Genomic_DNA"/>
</dbReference>
<evidence type="ECO:0000256" key="2">
    <source>
        <dbReference type="SAM" id="SignalP"/>
    </source>
</evidence>
<name>A0AAD4HRU0_9AGAM</name>
<comment type="caution">
    <text evidence="3">The sequence shown here is derived from an EMBL/GenBank/DDBJ whole genome shotgun (WGS) entry which is preliminary data.</text>
</comment>
<feature type="chain" id="PRO_5042188971" evidence="2">
    <location>
        <begin position="22"/>
        <end position="132"/>
    </location>
</feature>
<proteinExistence type="predicted"/>
<feature type="compositionally biased region" description="Basic and acidic residues" evidence="1">
    <location>
        <begin position="31"/>
        <end position="59"/>
    </location>
</feature>
<keyword evidence="2" id="KW-0732">Signal</keyword>
<evidence type="ECO:0000313" key="4">
    <source>
        <dbReference type="Proteomes" id="UP001195769"/>
    </source>
</evidence>
<organism evidence="3 4">
    <name type="scientific">Suillus fuscotomentosus</name>
    <dbReference type="NCBI Taxonomy" id="1912939"/>
    <lineage>
        <taxon>Eukaryota</taxon>
        <taxon>Fungi</taxon>
        <taxon>Dikarya</taxon>
        <taxon>Basidiomycota</taxon>
        <taxon>Agaricomycotina</taxon>
        <taxon>Agaricomycetes</taxon>
        <taxon>Agaricomycetidae</taxon>
        <taxon>Boletales</taxon>
        <taxon>Suillineae</taxon>
        <taxon>Suillaceae</taxon>
        <taxon>Suillus</taxon>
    </lineage>
</organism>